<comment type="caution">
    <text evidence="3">The sequence shown here is derived from an EMBL/GenBank/DDBJ whole genome shotgun (WGS) entry which is preliminary data.</text>
</comment>
<reference evidence="3" key="1">
    <citation type="submission" date="2019-03" db="EMBL/GenBank/DDBJ databases">
        <title>Single cell metagenomics reveals metabolic interactions within the superorganism composed of flagellate Streblomastix strix and complex community of Bacteroidetes bacteria on its surface.</title>
        <authorList>
            <person name="Treitli S.C."/>
            <person name="Kolisko M."/>
            <person name="Husnik F."/>
            <person name="Keeling P."/>
            <person name="Hampl V."/>
        </authorList>
    </citation>
    <scope>NUCLEOTIDE SEQUENCE</scope>
    <source>
        <strain evidence="3">STM</strain>
    </source>
</reference>
<dbReference type="InterPro" id="IPR025246">
    <property type="entry name" value="IS30-like_HTH"/>
</dbReference>
<keyword evidence="1" id="KW-0233">DNA recombination</keyword>
<dbReference type="PANTHER" id="PTHR10948:SF23">
    <property type="entry name" value="TRANSPOSASE INSI FOR INSERTION SEQUENCE ELEMENT IS30A-RELATED"/>
    <property type="match status" value="1"/>
</dbReference>
<feature type="domain" description="Integrase catalytic" evidence="2">
    <location>
        <begin position="154"/>
        <end position="316"/>
    </location>
</feature>
<dbReference type="AlphaFoldDB" id="A0A5J4QXJ6"/>
<dbReference type="GO" id="GO:0005829">
    <property type="term" value="C:cytosol"/>
    <property type="evidence" value="ECO:0007669"/>
    <property type="project" value="TreeGrafter"/>
</dbReference>
<dbReference type="Gene3D" id="3.30.420.10">
    <property type="entry name" value="Ribonuclease H-like superfamily/Ribonuclease H"/>
    <property type="match status" value="1"/>
</dbReference>
<dbReference type="EMBL" id="SNRY01002254">
    <property type="protein sequence ID" value="KAA6325968.1"/>
    <property type="molecule type" value="Genomic_DNA"/>
</dbReference>
<dbReference type="InterPro" id="IPR051917">
    <property type="entry name" value="Transposase-Integrase"/>
</dbReference>
<protein>
    <recommendedName>
        <fullName evidence="2">Integrase catalytic domain-containing protein</fullName>
    </recommendedName>
</protein>
<evidence type="ECO:0000256" key="1">
    <source>
        <dbReference type="ARBA" id="ARBA00023172"/>
    </source>
</evidence>
<dbReference type="GO" id="GO:0003676">
    <property type="term" value="F:nucleic acid binding"/>
    <property type="evidence" value="ECO:0007669"/>
    <property type="project" value="InterPro"/>
</dbReference>
<dbReference type="Gene3D" id="1.10.10.60">
    <property type="entry name" value="Homeodomain-like"/>
    <property type="match status" value="1"/>
</dbReference>
<dbReference type="InterPro" id="IPR001584">
    <property type="entry name" value="Integrase_cat-core"/>
</dbReference>
<sequence length="317" mass="36826">MKNKQLISAQRYQIQSLLQVGTPKKKIAELVNTSVSTLYREIVRNKGKRGYTAIYAQEERDLRKERYKGKRRLTPDMEREIKKRLTTDQWSPQQICGRAKLQGLSMVFHERIYQLIRQDKAAGGALWKHTRHKLKHRKRPLSGKQTTIKNKVSIELRPDIVQKKERCGDWEIDTIIGKEGKGAIPTLTERKTGFLLMEKLVSGKQAVPLSKVAVRLLYPYKETVHTITSDNGAEFAEHEFMAKKLGADFYFAHPYASWERGLNEYTNGLIRQYILKGTDLNIYTDDFIRQVQNKINRRPAEKLGFHTPSKIFYASLF</sequence>
<dbReference type="InterPro" id="IPR036397">
    <property type="entry name" value="RNaseH_sf"/>
</dbReference>
<dbReference type="Pfam" id="PF13936">
    <property type="entry name" value="HTH_38"/>
    <property type="match status" value="1"/>
</dbReference>
<dbReference type="NCBIfam" id="NF033563">
    <property type="entry name" value="transpos_IS30"/>
    <property type="match status" value="1"/>
</dbReference>
<proteinExistence type="predicted"/>
<dbReference type="InterPro" id="IPR053392">
    <property type="entry name" value="Transposase_IS30-like"/>
</dbReference>
<dbReference type="GO" id="GO:0015074">
    <property type="term" value="P:DNA integration"/>
    <property type="evidence" value="ECO:0007669"/>
    <property type="project" value="InterPro"/>
</dbReference>
<organism evidence="3">
    <name type="scientific">termite gut metagenome</name>
    <dbReference type="NCBI Taxonomy" id="433724"/>
    <lineage>
        <taxon>unclassified sequences</taxon>
        <taxon>metagenomes</taxon>
        <taxon>organismal metagenomes</taxon>
    </lineage>
</organism>
<accession>A0A5J4QXJ6</accession>
<dbReference type="PROSITE" id="PS50994">
    <property type="entry name" value="INTEGRASE"/>
    <property type="match status" value="1"/>
</dbReference>
<name>A0A5J4QXJ6_9ZZZZ</name>
<evidence type="ECO:0000313" key="3">
    <source>
        <dbReference type="EMBL" id="KAA6325968.1"/>
    </source>
</evidence>
<dbReference type="PANTHER" id="PTHR10948">
    <property type="entry name" value="TRANSPOSASE"/>
    <property type="match status" value="1"/>
</dbReference>
<dbReference type="GO" id="GO:0032196">
    <property type="term" value="P:transposition"/>
    <property type="evidence" value="ECO:0007669"/>
    <property type="project" value="TreeGrafter"/>
</dbReference>
<gene>
    <name evidence="3" type="ORF">EZS27_024871</name>
</gene>
<dbReference type="SUPFAM" id="SSF53098">
    <property type="entry name" value="Ribonuclease H-like"/>
    <property type="match status" value="1"/>
</dbReference>
<dbReference type="GO" id="GO:0004803">
    <property type="term" value="F:transposase activity"/>
    <property type="evidence" value="ECO:0007669"/>
    <property type="project" value="TreeGrafter"/>
</dbReference>
<dbReference type="InterPro" id="IPR012337">
    <property type="entry name" value="RNaseH-like_sf"/>
</dbReference>
<evidence type="ECO:0000259" key="2">
    <source>
        <dbReference type="PROSITE" id="PS50994"/>
    </source>
</evidence>
<dbReference type="GO" id="GO:0006310">
    <property type="term" value="P:DNA recombination"/>
    <property type="evidence" value="ECO:0007669"/>
    <property type="project" value="UniProtKB-KW"/>
</dbReference>